<proteinExistence type="predicted"/>
<sequence>RDDISWRGSCIWSATRSGYGQCCRRSRRRELPPWWRLLPFSTTYHLPCLASPTGMTRTSWLKCWLSHSKNTWTPSNARQPRKVHLHRQQPNRLQCRLPHQCSHVPAPQPRGHRANVDTLALFSPSQGEARIDHTNPLLFGLTFCFQRVLRRAE</sequence>
<protein>
    <submittedName>
        <fullName evidence="1">Otu domain containing protein 5</fullName>
    </submittedName>
</protein>
<evidence type="ECO:0000313" key="1">
    <source>
        <dbReference type="EMBL" id="JAR87353.1"/>
    </source>
</evidence>
<organism evidence="1">
    <name type="scientific">Alectorobius mimon</name>
    <dbReference type="NCBI Taxonomy" id="360319"/>
    <lineage>
        <taxon>Eukaryota</taxon>
        <taxon>Metazoa</taxon>
        <taxon>Ecdysozoa</taxon>
        <taxon>Arthropoda</taxon>
        <taxon>Chelicerata</taxon>
        <taxon>Arachnida</taxon>
        <taxon>Acari</taxon>
        <taxon>Parasitiformes</taxon>
        <taxon>Ixodida</taxon>
        <taxon>Ixodoidea</taxon>
        <taxon>Argasidae</taxon>
        <taxon>Ornithodorinae</taxon>
        <taxon>Alectorobius</taxon>
    </lineage>
</organism>
<reference evidence="1" key="1">
    <citation type="submission" date="2016-03" db="EMBL/GenBank/DDBJ databases">
        <title>Gut transcriptome analysis on engorged females of Ornithodoros mimon (Acari: Argasidae) and phylogenetic inferences of soft ticks.</title>
        <authorList>
            <person name="Landulfo G.A."/>
            <person name="Giovanni D."/>
            <person name="Carvalho E."/>
            <person name="Junqueira-de-Azevedo I."/>
            <person name="Patane J."/>
            <person name="Mendoca R."/>
            <person name="Barros-Battesti D."/>
        </authorList>
    </citation>
    <scope>NUCLEOTIDE SEQUENCE</scope>
    <source>
        <strain evidence="1">Females</strain>
        <tissue evidence="1">Gut</tissue>
    </source>
</reference>
<dbReference type="AlphaFoldDB" id="A0A147B9D0"/>
<feature type="non-terminal residue" evidence="1">
    <location>
        <position position="1"/>
    </location>
</feature>
<dbReference type="EMBL" id="GEIB01000571">
    <property type="protein sequence ID" value="JAR87353.1"/>
    <property type="molecule type" value="Transcribed_RNA"/>
</dbReference>
<name>A0A147B9D0_9ACAR</name>
<accession>A0A147B9D0</accession>